<dbReference type="EMBL" id="JBBNAG010000006">
    <property type="protein sequence ID" value="KAK9125209.1"/>
    <property type="molecule type" value="Genomic_DNA"/>
</dbReference>
<comment type="caution">
    <text evidence="1">The sequence shown here is derived from an EMBL/GenBank/DDBJ whole genome shotgun (WGS) entry which is preliminary data.</text>
</comment>
<evidence type="ECO:0000313" key="1">
    <source>
        <dbReference type="EMBL" id="KAK9125209.1"/>
    </source>
</evidence>
<organism evidence="1 2">
    <name type="scientific">Stephania cephalantha</name>
    <dbReference type="NCBI Taxonomy" id="152367"/>
    <lineage>
        <taxon>Eukaryota</taxon>
        <taxon>Viridiplantae</taxon>
        <taxon>Streptophyta</taxon>
        <taxon>Embryophyta</taxon>
        <taxon>Tracheophyta</taxon>
        <taxon>Spermatophyta</taxon>
        <taxon>Magnoliopsida</taxon>
        <taxon>Ranunculales</taxon>
        <taxon>Menispermaceae</taxon>
        <taxon>Menispermoideae</taxon>
        <taxon>Cissampelideae</taxon>
        <taxon>Stephania</taxon>
    </lineage>
</organism>
<proteinExistence type="predicted"/>
<reference evidence="1 2" key="1">
    <citation type="submission" date="2024-01" db="EMBL/GenBank/DDBJ databases">
        <title>Genome assemblies of Stephania.</title>
        <authorList>
            <person name="Yang L."/>
        </authorList>
    </citation>
    <scope>NUCLEOTIDE SEQUENCE [LARGE SCALE GENOMIC DNA]</scope>
    <source>
        <strain evidence="1">JXDWG</strain>
        <tissue evidence="1">Leaf</tissue>
    </source>
</reference>
<accession>A0AAP0J0K0</accession>
<name>A0AAP0J0K0_9MAGN</name>
<dbReference type="AlphaFoldDB" id="A0AAP0J0K0"/>
<evidence type="ECO:0000313" key="2">
    <source>
        <dbReference type="Proteomes" id="UP001419268"/>
    </source>
</evidence>
<sequence length="55" mass="6348">MWCVLNGKKTDLAYVIYHHFKSAQAHQKGPLPYDMQVTLFFNSIAKSVVDNELHL</sequence>
<keyword evidence="2" id="KW-1185">Reference proteome</keyword>
<dbReference type="Proteomes" id="UP001419268">
    <property type="component" value="Unassembled WGS sequence"/>
</dbReference>
<gene>
    <name evidence="1" type="ORF">Scep_014055</name>
</gene>
<protein>
    <submittedName>
        <fullName evidence="1">Uncharacterized protein</fullName>
    </submittedName>
</protein>